<gene>
    <name evidence="1" type="ORF">AMORRO_LOCUS10247</name>
</gene>
<sequence>MKDYSRFLYTRLQISGLDFWIRPLLIYKRRVAPSGRSQLNARLEVWNMVPGRELLGRTCLVTAPSAIPRGHSLSANSESVKLTTTFS</sequence>
<protein>
    <submittedName>
        <fullName evidence="1">13172_t:CDS:1</fullName>
    </submittedName>
</protein>
<organism evidence="1 2">
    <name type="scientific">Acaulospora morrowiae</name>
    <dbReference type="NCBI Taxonomy" id="94023"/>
    <lineage>
        <taxon>Eukaryota</taxon>
        <taxon>Fungi</taxon>
        <taxon>Fungi incertae sedis</taxon>
        <taxon>Mucoromycota</taxon>
        <taxon>Glomeromycotina</taxon>
        <taxon>Glomeromycetes</taxon>
        <taxon>Diversisporales</taxon>
        <taxon>Acaulosporaceae</taxon>
        <taxon>Acaulospora</taxon>
    </lineage>
</organism>
<evidence type="ECO:0000313" key="1">
    <source>
        <dbReference type="EMBL" id="CAG8657339.1"/>
    </source>
</evidence>
<comment type="caution">
    <text evidence="1">The sequence shown here is derived from an EMBL/GenBank/DDBJ whole genome shotgun (WGS) entry which is preliminary data.</text>
</comment>
<evidence type="ECO:0000313" key="2">
    <source>
        <dbReference type="Proteomes" id="UP000789342"/>
    </source>
</evidence>
<proteinExistence type="predicted"/>
<dbReference type="EMBL" id="CAJVPV010011064">
    <property type="protein sequence ID" value="CAG8657339.1"/>
    <property type="molecule type" value="Genomic_DNA"/>
</dbReference>
<keyword evidence="2" id="KW-1185">Reference proteome</keyword>
<reference evidence="1" key="1">
    <citation type="submission" date="2021-06" db="EMBL/GenBank/DDBJ databases">
        <authorList>
            <person name="Kallberg Y."/>
            <person name="Tangrot J."/>
            <person name="Rosling A."/>
        </authorList>
    </citation>
    <scope>NUCLEOTIDE SEQUENCE</scope>
    <source>
        <strain evidence="1">CL551</strain>
    </source>
</reference>
<dbReference type="Proteomes" id="UP000789342">
    <property type="component" value="Unassembled WGS sequence"/>
</dbReference>
<name>A0A9N9H9L0_9GLOM</name>
<dbReference type="AlphaFoldDB" id="A0A9N9H9L0"/>
<accession>A0A9N9H9L0</accession>